<evidence type="ECO:0000313" key="2">
    <source>
        <dbReference type="Proteomes" id="UP000324222"/>
    </source>
</evidence>
<accession>A0A5B7H229</accession>
<dbReference type="AlphaFoldDB" id="A0A5B7H229"/>
<reference evidence="1 2" key="1">
    <citation type="submission" date="2019-05" db="EMBL/GenBank/DDBJ databases">
        <title>Another draft genome of Portunus trituberculatus and its Hox gene families provides insights of decapod evolution.</title>
        <authorList>
            <person name="Jeong J.-H."/>
            <person name="Song I."/>
            <person name="Kim S."/>
            <person name="Choi T."/>
            <person name="Kim D."/>
            <person name="Ryu S."/>
            <person name="Kim W."/>
        </authorList>
    </citation>
    <scope>NUCLEOTIDE SEQUENCE [LARGE SCALE GENOMIC DNA]</scope>
    <source>
        <tissue evidence="1">Muscle</tissue>
    </source>
</reference>
<evidence type="ECO:0000313" key="1">
    <source>
        <dbReference type="EMBL" id="MPC64123.1"/>
    </source>
</evidence>
<dbReference type="Proteomes" id="UP000324222">
    <property type="component" value="Unassembled WGS sequence"/>
</dbReference>
<name>A0A5B7H229_PORTR</name>
<dbReference type="EMBL" id="VSRR010021671">
    <property type="protein sequence ID" value="MPC64123.1"/>
    <property type="molecule type" value="Genomic_DNA"/>
</dbReference>
<proteinExistence type="predicted"/>
<gene>
    <name evidence="1" type="primary">CENPBD1_49</name>
    <name evidence="1" type="ORF">E2C01_058234</name>
</gene>
<keyword evidence="1" id="KW-0238">DNA-binding</keyword>
<organism evidence="1 2">
    <name type="scientific">Portunus trituberculatus</name>
    <name type="common">Swimming crab</name>
    <name type="synonym">Neptunus trituberculatus</name>
    <dbReference type="NCBI Taxonomy" id="210409"/>
    <lineage>
        <taxon>Eukaryota</taxon>
        <taxon>Metazoa</taxon>
        <taxon>Ecdysozoa</taxon>
        <taxon>Arthropoda</taxon>
        <taxon>Crustacea</taxon>
        <taxon>Multicrustacea</taxon>
        <taxon>Malacostraca</taxon>
        <taxon>Eumalacostraca</taxon>
        <taxon>Eucarida</taxon>
        <taxon>Decapoda</taxon>
        <taxon>Pleocyemata</taxon>
        <taxon>Brachyura</taxon>
        <taxon>Eubrachyura</taxon>
        <taxon>Portunoidea</taxon>
        <taxon>Portunidae</taxon>
        <taxon>Portuninae</taxon>
        <taxon>Portunus</taxon>
    </lineage>
</organism>
<comment type="caution">
    <text evidence="1">The sequence shown here is derived from an EMBL/GenBank/DDBJ whole genome shotgun (WGS) entry which is preliminary data.</text>
</comment>
<dbReference type="GO" id="GO:0003677">
    <property type="term" value="F:DNA binding"/>
    <property type="evidence" value="ECO:0007669"/>
    <property type="project" value="UniProtKB-KW"/>
</dbReference>
<protein>
    <submittedName>
        <fullName evidence="1">CENPB DNA-binding domain-containing protein 1</fullName>
    </submittedName>
</protein>
<sequence>MKTVDLHQILAQNYTFAQSIVSTVIKQTASVKKAGETASMLMAKALTRKRKPVMEEMEKFLRLWFDDQAYC</sequence>
<keyword evidence="2" id="KW-1185">Reference proteome</keyword>